<dbReference type="InterPro" id="IPR012340">
    <property type="entry name" value="NA-bd_OB-fold"/>
</dbReference>
<protein>
    <recommendedName>
        <fullName evidence="2 3">Single-stranded DNA-binding protein</fullName>
        <shortName evidence="2">SSB</shortName>
    </recommendedName>
</protein>
<dbReference type="PROSITE" id="PS50935">
    <property type="entry name" value="SSB"/>
    <property type="match status" value="1"/>
</dbReference>
<organism evidence="4 5">
    <name type="scientific">Sporosarcina soli</name>
    <dbReference type="NCBI Taxonomy" id="334736"/>
    <lineage>
        <taxon>Bacteria</taxon>
        <taxon>Bacillati</taxon>
        <taxon>Bacillota</taxon>
        <taxon>Bacilli</taxon>
        <taxon>Bacillales</taxon>
        <taxon>Caryophanaceae</taxon>
        <taxon>Sporosarcina</taxon>
    </lineage>
</organism>
<sequence>MALVGRITKDLTLRKVSGGRVQGSFILAVNRNYKNRQGEVDTDFVLCTLWGKLAENAAKHCGKGSLIGVGGRIQSRTYEREDKSRVYVTEVIGDEIRFLVTKKRSTENLYAEPVTSTAQPEKRENESIHFHLPERETEELPIF</sequence>
<dbReference type="EMBL" id="JBHSNO010000005">
    <property type="protein sequence ID" value="MFC5589146.1"/>
    <property type="molecule type" value="Genomic_DNA"/>
</dbReference>
<comment type="caution">
    <text evidence="2">Lacks conserved residue(s) required for the propagation of feature annotation.</text>
</comment>
<evidence type="ECO:0000256" key="2">
    <source>
        <dbReference type="HAMAP-Rule" id="MF_00984"/>
    </source>
</evidence>
<gene>
    <name evidence="4" type="ORF">ACFPRA_09625</name>
</gene>
<dbReference type="RefSeq" id="WP_381434847.1">
    <property type="nucleotide sequence ID" value="NZ_JBHSNO010000005.1"/>
</dbReference>
<dbReference type="CDD" id="cd04496">
    <property type="entry name" value="SSB_OBF"/>
    <property type="match status" value="1"/>
</dbReference>
<evidence type="ECO:0000256" key="1">
    <source>
        <dbReference type="ARBA" id="ARBA00023125"/>
    </source>
</evidence>
<dbReference type="PANTHER" id="PTHR10302:SF27">
    <property type="entry name" value="SINGLE-STRANDED DNA-BINDING PROTEIN"/>
    <property type="match status" value="1"/>
</dbReference>
<dbReference type="SUPFAM" id="SSF50249">
    <property type="entry name" value="Nucleic acid-binding proteins"/>
    <property type="match status" value="1"/>
</dbReference>
<dbReference type="InterPro" id="IPR000424">
    <property type="entry name" value="Primosome_PriB/ssb"/>
</dbReference>
<dbReference type="PANTHER" id="PTHR10302">
    <property type="entry name" value="SINGLE-STRANDED DNA-BINDING PROTEIN"/>
    <property type="match status" value="1"/>
</dbReference>
<evidence type="ECO:0000313" key="5">
    <source>
        <dbReference type="Proteomes" id="UP001596109"/>
    </source>
</evidence>
<dbReference type="NCBIfam" id="TIGR00621">
    <property type="entry name" value="ssb"/>
    <property type="match status" value="1"/>
</dbReference>
<dbReference type="Pfam" id="PF00436">
    <property type="entry name" value="SSB"/>
    <property type="match status" value="1"/>
</dbReference>
<keyword evidence="5" id="KW-1185">Reference proteome</keyword>
<dbReference type="Proteomes" id="UP001596109">
    <property type="component" value="Unassembled WGS sequence"/>
</dbReference>
<comment type="caution">
    <text evidence="4">The sequence shown here is derived from an EMBL/GenBank/DDBJ whole genome shotgun (WGS) entry which is preliminary data.</text>
</comment>
<evidence type="ECO:0000313" key="4">
    <source>
        <dbReference type="EMBL" id="MFC5589146.1"/>
    </source>
</evidence>
<comment type="subunit">
    <text evidence="2">Homotetramer.</text>
</comment>
<evidence type="ECO:0000256" key="3">
    <source>
        <dbReference type="PIRNR" id="PIRNR002070"/>
    </source>
</evidence>
<dbReference type="HAMAP" id="MF_00984">
    <property type="entry name" value="SSB"/>
    <property type="match status" value="1"/>
</dbReference>
<dbReference type="GO" id="GO:0003677">
    <property type="term" value="F:DNA binding"/>
    <property type="evidence" value="ECO:0007669"/>
    <property type="project" value="UniProtKB-KW"/>
</dbReference>
<dbReference type="PIRSF" id="PIRSF002070">
    <property type="entry name" value="SSB"/>
    <property type="match status" value="1"/>
</dbReference>
<name>A0ABW0TK37_9BACL</name>
<keyword evidence="1 2" id="KW-0238">DNA-binding</keyword>
<proteinExistence type="inferred from homology"/>
<accession>A0ABW0TK37</accession>
<dbReference type="Gene3D" id="2.40.50.140">
    <property type="entry name" value="Nucleic acid-binding proteins"/>
    <property type="match status" value="1"/>
</dbReference>
<reference evidence="5" key="1">
    <citation type="journal article" date="2019" name="Int. J. Syst. Evol. Microbiol.">
        <title>The Global Catalogue of Microorganisms (GCM) 10K type strain sequencing project: providing services to taxonomists for standard genome sequencing and annotation.</title>
        <authorList>
            <consortium name="The Broad Institute Genomics Platform"/>
            <consortium name="The Broad Institute Genome Sequencing Center for Infectious Disease"/>
            <person name="Wu L."/>
            <person name="Ma J."/>
        </authorList>
    </citation>
    <scope>NUCLEOTIDE SEQUENCE [LARGE SCALE GENOMIC DNA]</scope>
    <source>
        <strain evidence="5">CGMCC 4.1434</strain>
    </source>
</reference>
<dbReference type="InterPro" id="IPR011344">
    <property type="entry name" value="ssDNA-bd"/>
</dbReference>